<dbReference type="InParanoid" id="A0A165BZI2"/>
<proteinExistence type="predicted"/>
<name>A0A165BZI2_9BASI</name>
<evidence type="ECO:0000313" key="1">
    <source>
        <dbReference type="EMBL" id="KZT50004.1"/>
    </source>
</evidence>
<sequence>METAEKEERMAAIVAAQDFLNAIPPSEGRAVMEEIQRFATLSYPVVPTEAHLITFMWEQSQSELVRMLASSALRHAIDTVWGWVNRLSVLCEDPRVTCPGTDGPSEELGPAKKFLKSLDPVWLGMVLDGVHTMTATQPLGPGWAEVVDGLDPWQLKSVVEGGGLSEKERYRLHQRKEAHSNRNLCNLIQRCIGASPIASLSKVCERVLHFCYDDLNGDDDMAIILVAVLPDGWTLADWFNWMKTGGGEP</sequence>
<dbReference type="Proteomes" id="UP000076842">
    <property type="component" value="Unassembled WGS sequence"/>
</dbReference>
<dbReference type="EMBL" id="KV424289">
    <property type="protein sequence ID" value="KZT50004.1"/>
    <property type="molecule type" value="Genomic_DNA"/>
</dbReference>
<dbReference type="AlphaFoldDB" id="A0A165BZI2"/>
<gene>
    <name evidence="1" type="ORF">CALCODRAFT_505156</name>
</gene>
<reference evidence="1 2" key="1">
    <citation type="journal article" date="2016" name="Mol. Biol. Evol.">
        <title>Comparative Genomics of Early-Diverging Mushroom-Forming Fungi Provides Insights into the Origins of Lignocellulose Decay Capabilities.</title>
        <authorList>
            <person name="Nagy L.G."/>
            <person name="Riley R."/>
            <person name="Tritt A."/>
            <person name="Adam C."/>
            <person name="Daum C."/>
            <person name="Floudas D."/>
            <person name="Sun H."/>
            <person name="Yadav J.S."/>
            <person name="Pangilinan J."/>
            <person name="Larsson K.H."/>
            <person name="Matsuura K."/>
            <person name="Barry K."/>
            <person name="Labutti K."/>
            <person name="Kuo R."/>
            <person name="Ohm R.A."/>
            <person name="Bhattacharya S.S."/>
            <person name="Shirouzu T."/>
            <person name="Yoshinaga Y."/>
            <person name="Martin F.M."/>
            <person name="Grigoriev I.V."/>
            <person name="Hibbett D.S."/>
        </authorList>
    </citation>
    <scope>NUCLEOTIDE SEQUENCE [LARGE SCALE GENOMIC DNA]</scope>
    <source>
        <strain evidence="1 2">HHB12733</strain>
    </source>
</reference>
<organism evidence="1 2">
    <name type="scientific">Calocera cornea HHB12733</name>
    <dbReference type="NCBI Taxonomy" id="1353952"/>
    <lineage>
        <taxon>Eukaryota</taxon>
        <taxon>Fungi</taxon>
        <taxon>Dikarya</taxon>
        <taxon>Basidiomycota</taxon>
        <taxon>Agaricomycotina</taxon>
        <taxon>Dacrymycetes</taxon>
        <taxon>Dacrymycetales</taxon>
        <taxon>Dacrymycetaceae</taxon>
        <taxon>Calocera</taxon>
    </lineage>
</organism>
<evidence type="ECO:0000313" key="2">
    <source>
        <dbReference type="Proteomes" id="UP000076842"/>
    </source>
</evidence>
<protein>
    <submittedName>
        <fullName evidence="1">Uncharacterized protein</fullName>
    </submittedName>
</protein>
<accession>A0A165BZI2</accession>
<dbReference type="STRING" id="1353952.A0A165BZI2"/>
<keyword evidence="2" id="KW-1185">Reference proteome</keyword>